<comment type="caution">
    <text evidence="1">The sequence shown here is derived from an EMBL/GenBank/DDBJ whole genome shotgun (WGS) entry which is preliminary data.</text>
</comment>
<dbReference type="AlphaFoldDB" id="A0A9N9IL72"/>
<gene>
    <name evidence="1" type="ORF">CPELLU_LOCUS14087</name>
</gene>
<organism evidence="1 2">
    <name type="scientific">Cetraspora pellucida</name>
    <dbReference type="NCBI Taxonomy" id="1433469"/>
    <lineage>
        <taxon>Eukaryota</taxon>
        <taxon>Fungi</taxon>
        <taxon>Fungi incertae sedis</taxon>
        <taxon>Mucoromycota</taxon>
        <taxon>Glomeromycotina</taxon>
        <taxon>Glomeromycetes</taxon>
        <taxon>Diversisporales</taxon>
        <taxon>Gigasporaceae</taxon>
        <taxon>Cetraspora</taxon>
    </lineage>
</organism>
<proteinExistence type="predicted"/>
<accession>A0A9N9IL72</accession>
<dbReference type="EMBL" id="CAJVQA010016100">
    <property type="protein sequence ID" value="CAG8741066.1"/>
    <property type="molecule type" value="Genomic_DNA"/>
</dbReference>
<keyword evidence="2" id="KW-1185">Reference proteome</keyword>
<dbReference type="Proteomes" id="UP000789759">
    <property type="component" value="Unassembled WGS sequence"/>
</dbReference>
<reference evidence="1" key="1">
    <citation type="submission" date="2021-06" db="EMBL/GenBank/DDBJ databases">
        <authorList>
            <person name="Kallberg Y."/>
            <person name="Tangrot J."/>
            <person name="Rosling A."/>
        </authorList>
    </citation>
    <scope>NUCLEOTIDE SEQUENCE</scope>
    <source>
        <strain evidence="1">FL966</strain>
    </source>
</reference>
<dbReference type="OrthoDB" id="2392741at2759"/>
<evidence type="ECO:0000313" key="1">
    <source>
        <dbReference type="EMBL" id="CAG8741066.1"/>
    </source>
</evidence>
<evidence type="ECO:0000313" key="2">
    <source>
        <dbReference type="Proteomes" id="UP000789759"/>
    </source>
</evidence>
<sequence length="529" mass="61599">MNISFVSLEKIANKEKGERQQKATILLEKYRKASLKSLRIWWCDKDLEGFCHSSLEEADLTLASQDTDNIKGARPDYNSARRWKNKYGSTRTSIHLHGSMFIVGNSENVNGRNFNLSEKSAPKRKKMIIMEWYIYMDEHIKQNYPKKRTRIEEYFSVHDVVSQFSNDLSDVLSSAMPKVMRKEPEPCENEEDNINDFDQEVVCSASFYSLLRYNIIDTIESSSTNSRNLFKDIWDKMVDEIEAMLLPTAEPTISSNVKDGQVEEVKTYVKTVVANNSYDKLRKALKSGRSNLRTGSNEQWKRRILTIAKAFRDQFQNCKNAFNDDQTEYHYIITFIYQIFKPLFKNFQHIGLTWGEKSLRCSAILFNNSQQDSGRRNPGCKIDAIMKLLEVNLEVSVVEVSGSPKDPDHNHYIGDRNKIAKSLKIILNFIRMNHRGDFQRFRKIKFYGIHNKLYLELGEFLSIPFSGVYYFKRELVFECPTITFLTFRTLPKSMSNLWRMRAMISSSAEAIISYIENADESDYDNELDP</sequence>
<name>A0A9N9IL72_9GLOM</name>
<feature type="non-terminal residue" evidence="1">
    <location>
        <position position="1"/>
    </location>
</feature>
<protein>
    <submittedName>
        <fullName evidence="1">371_t:CDS:1</fullName>
    </submittedName>
</protein>